<name>A0A5B8JWM4_9MOLU</name>
<evidence type="ECO:0000256" key="4">
    <source>
        <dbReference type="ARBA" id="ARBA00011245"/>
    </source>
</evidence>
<reference evidence="19 20" key="1">
    <citation type="journal article" date="2019" name="Microbiol. Resour. Announc.">
        <title>Complete Genome Sequences of Three Mycoplasma anserisalpingitis (Mycoplasma sp. 1220) Strains.</title>
        <authorList>
            <person name="Grozner D."/>
            <person name="Forro B."/>
            <person name="Kovacs A.B."/>
            <person name="Marton S."/>
            <person name="Banyai K."/>
            <person name="Kreizinger Z."/>
            <person name="Sulyok K.M."/>
            <person name="Gyuranecz M."/>
        </authorList>
    </citation>
    <scope>NUCLEOTIDE SEQUENCE [LARGE SCALE GENOMIC DNA]</scope>
    <source>
        <strain evidence="19 20">ATCC:BAA-2147</strain>
    </source>
</reference>
<comment type="catalytic activity">
    <reaction evidence="1">
        <text>Hydrolysis of DNA containing ring-opened 7-methylguanine residues, releasing 2,6-diamino-4-hydroxy-5-(N-methyl)formamidopyrimidine.</text>
        <dbReference type="EC" id="3.2.2.23"/>
    </reaction>
</comment>
<evidence type="ECO:0000256" key="8">
    <source>
        <dbReference type="ARBA" id="ARBA00022801"/>
    </source>
</evidence>
<dbReference type="PROSITE" id="PS51068">
    <property type="entry name" value="FPG_CAT"/>
    <property type="match status" value="1"/>
</dbReference>
<evidence type="ECO:0000256" key="5">
    <source>
        <dbReference type="ARBA" id="ARBA00022723"/>
    </source>
</evidence>
<dbReference type="KEGG" id="mans:FRW55_00720"/>
<evidence type="ECO:0000256" key="10">
    <source>
        <dbReference type="ARBA" id="ARBA00023125"/>
    </source>
</evidence>
<proteinExistence type="inferred from homology"/>
<dbReference type="PANTHER" id="PTHR22993">
    <property type="entry name" value="FORMAMIDOPYRIMIDINE-DNA GLYCOSYLASE"/>
    <property type="match status" value="1"/>
</dbReference>
<dbReference type="Gene3D" id="3.20.190.10">
    <property type="entry name" value="MutM-like, N-terminal"/>
    <property type="match status" value="1"/>
</dbReference>
<comment type="cofactor">
    <cofactor evidence="2">
        <name>Zn(2+)</name>
        <dbReference type="ChEBI" id="CHEBI:29105"/>
    </cofactor>
</comment>
<evidence type="ECO:0000256" key="7">
    <source>
        <dbReference type="ARBA" id="ARBA00022771"/>
    </source>
</evidence>
<evidence type="ECO:0000256" key="15">
    <source>
        <dbReference type="ARBA" id="ARBA00044632"/>
    </source>
</evidence>
<dbReference type="GO" id="GO:0006284">
    <property type="term" value="P:base-excision repair"/>
    <property type="evidence" value="ECO:0007669"/>
    <property type="project" value="InterPro"/>
</dbReference>
<dbReference type="FunFam" id="1.10.8.50:FF:000003">
    <property type="entry name" value="Formamidopyrimidine-DNA glycosylase"/>
    <property type="match status" value="1"/>
</dbReference>
<dbReference type="SUPFAM" id="SSF57716">
    <property type="entry name" value="Glucocorticoid receptor-like (DNA-binding domain)"/>
    <property type="match status" value="1"/>
</dbReference>
<evidence type="ECO:0000256" key="9">
    <source>
        <dbReference type="ARBA" id="ARBA00022833"/>
    </source>
</evidence>
<dbReference type="GO" id="GO:0034039">
    <property type="term" value="F:8-oxo-7,8-dihydroguanine DNA N-glycosylase activity"/>
    <property type="evidence" value="ECO:0007669"/>
    <property type="project" value="TreeGrafter"/>
</dbReference>
<dbReference type="Pfam" id="PF01149">
    <property type="entry name" value="Fapy_DNA_glyco"/>
    <property type="match status" value="1"/>
</dbReference>
<evidence type="ECO:0000256" key="1">
    <source>
        <dbReference type="ARBA" id="ARBA00001668"/>
    </source>
</evidence>
<dbReference type="Gene3D" id="1.10.8.50">
    <property type="match status" value="1"/>
</dbReference>
<keyword evidence="8 19" id="KW-0378">Hydrolase</keyword>
<comment type="similarity">
    <text evidence="3">Belongs to the FPG family.</text>
</comment>
<dbReference type="PROSITE" id="PS51066">
    <property type="entry name" value="ZF_FPG_2"/>
    <property type="match status" value="1"/>
</dbReference>
<protein>
    <submittedName>
        <fullName evidence="19">Bifunctional DNA-formamidopyrimidine glycosylase/DNA-(Apurinic or apyrimidinic site) lyase</fullName>
        <ecNumber evidence="19">3.2.2.23</ecNumber>
        <ecNumber evidence="19">4.2.99.18</ecNumber>
    </submittedName>
</protein>
<evidence type="ECO:0000256" key="2">
    <source>
        <dbReference type="ARBA" id="ARBA00001947"/>
    </source>
</evidence>
<dbReference type="InterPro" id="IPR000214">
    <property type="entry name" value="Znf_DNA_glyclase/AP_lyase"/>
</dbReference>
<dbReference type="NCBIfam" id="TIGR00577">
    <property type="entry name" value="fpg"/>
    <property type="match status" value="1"/>
</dbReference>
<accession>A0A5B8JWM4</accession>
<dbReference type="GO" id="GO:0140078">
    <property type="term" value="F:class I DNA-(apurinic or apyrimidinic site) endonuclease activity"/>
    <property type="evidence" value="ECO:0007669"/>
    <property type="project" value="UniProtKB-EC"/>
</dbReference>
<dbReference type="EC" id="4.2.99.18" evidence="19"/>
<keyword evidence="20" id="KW-1185">Reference proteome</keyword>
<feature type="domain" description="FPG-type" evidence="17">
    <location>
        <begin position="242"/>
        <end position="281"/>
    </location>
</feature>
<keyword evidence="7 16" id="KW-0863">Zinc-finger</keyword>
<dbReference type="EC" id="3.2.2.23" evidence="19"/>
<dbReference type="CDD" id="cd08966">
    <property type="entry name" value="EcFpg-like_N"/>
    <property type="match status" value="1"/>
</dbReference>
<evidence type="ECO:0000256" key="16">
    <source>
        <dbReference type="PROSITE-ProRule" id="PRU00391"/>
    </source>
</evidence>
<evidence type="ECO:0000259" key="17">
    <source>
        <dbReference type="PROSITE" id="PS51066"/>
    </source>
</evidence>
<keyword evidence="12 19" id="KW-0456">Lyase</keyword>
<dbReference type="Proteomes" id="UP000318927">
    <property type="component" value="Chromosome"/>
</dbReference>
<dbReference type="NCBIfam" id="NF002211">
    <property type="entry name" value="PRK01103.1"/>
    <property type="match status" value="1"/>
</dbReference>
<gene>
    <name evidence="19" type="primary">mutM</name>
    <name evidence="19" type="ORF">FRW55_00720</name>
</gene>
<dbReference type="GO" id="GO:0003690">
    <property type="term" value="F:double-stranded DNA binding"/>
    <property type="evidence" value="ECO:0007669"/>
    <property type="project" value="UniProtKB-ARBA"/>
</dbReference>
<keyword evidence="5" id="KW-0479">Metal-binding</keyword>
<evidence type="ECO:0000256" key="11">
    <source>
        <dbReference type="ARBA" id="ARBA00023204"/>
    </source>
</evidence>
<evidence type="ECO:0000256" key="14">
    <source>
        <dbReference type="ARBA" id="ARBA00023295"/>
    </source>
</evidence>
<keyword evidence="11" id="KW-0234">DNA repair</keyword>
<dbReference type="GO" id="GO:0008270">
    <property type="term" value="F:zinc ion binding"/>
    <property type="evidence" value="ECO:0007669"/>
    <property type="project" value="UniProtKB-KW"/>
</dbReference>
<evidence type="ECO:0000313" key="19">
    <source>
        <dbReference type="EMBL" id="QDY86691.1"/>
    </source>
</evidence>
<keyword evidence="13" id="KW-0511">Multifunctional enzyme</keyword>
<evidence type="ECO:0000256" key="6">
    <source>
        <dbReference type="ARBA" id="ARBA00022763"/>
    </source>
</evidence>
<dbReference type="SMART" id="SM01232">
    <property type="entry name" value="H2TH"/>
    <property type="match status" value="1"/>
</dbReference>
<comment type="catalytic activity">
    <reaction evidence="15">
        <text>2'-deoxyribonucleotide-(2'-deoxyribose 5'-phosphate)-2'-deoxyribonucleotide-DNA = a 3'-end 2'-deoxyribonucleotide-(2,3-dehydro-2,3-deoxyribose 5'-phosphate)-DNA + a 5'-end 5'-phospho-2'-deoxyribonucleoside-DNA + H(+)</text>
        <dbReference type="Rhea" id="RHEA:66592"/>
        <dbReference type="Rhea" id="RHEA-COMP:13180"/>
        <dbReference type="Rhea" id="RHEA-COMP:16897"/>
        <dbReference type="Rhea" id="RHEA-COMP:17067"/>
        <dbReference type="ChEBI" id="CHEBI:15378"/>
        <dbReference type="ChEBI" id="CHEBI:136412"/>
        <dbReference type="ChEBI" id="CHEBI:157695"/>
        <dbReference type="ChEBI" id="CHEBI:167181"/>
        <dbReference type="EC" id="4.2.99.18"/>
    </reaction>
</comment>
<evidence type="ECO:0000256" key="13">
    <source>
        <dbReference type="ARBA" id="ARBA00023268"/>
    </source>
</evidence>
<feature type="domain" description="Formamidopyrimidine-DNA glycosylase catalytic" evidence="18">
    <location>
        <begin position="2"/>
        <end position="119"/>
    </location>
</feature>
<dbReference type="AlphaFoldDB" id="A0A5B8JWM4"/>
<dbReference type="InterPro" id="IPR035937">
    <property type="entry name" value="FPG_N"/>
</dbReference>
<dbReference type="InterPro" id="IPR015886">
    <property type="entry name" value="H2TH_FPG"/>
</dbReference>
<dbReference type="GO" id="GO:0003684">
    <property type="term" value="F:damaged DNA binding"/>
    <property type="evidence" value="ECO:0007669"/>
    <property type="project" value="InterPro"/>
</dbReference>
<dbReference type="InterPro" id="IPR020629">
    <property type="entry name" value="FPG_Glyclase"/>
</dbReference>
<comment type="subunit">
    <text evidence="4">Monomer.</text>
</comment>
<organism evidence="19 20">
    <name type="scientific">Mycoplasma anserisalpingitidis</name>
    <dbReference type="NCBI Taxonomy" id="519450"/>
    <lineage>
        <taxon>Bacteria</taxon>
        <taxon>Bacillati</taxon>
        <taxon>Mycoplasmatota</taxon>
        <taxon>Mollicutes</taxon>
        <taxon>Mycoplasmataceae</taxon>
        <taxon>Mycoplasma</taxon>
    </lineage>
</organism>
<evidence type="ECO:0000256" key="12">
    <source>
        <dbReference type="ARBA" id="ARBA00023239"/>
    </source>
</evidence>
<keyword evidence="14 19" id="KW-0326">Glycosidase</keyword>
<dbReference type="InterPro" id="IPR010979">
    <property type="entry name" value="Ribosomal_uS13-like_H2TH"/>
</dbReference>
<dbReference type="OrthoDB" id="9800855at2"/>
<dbReference type="RefSeq" id="WP_146368313.1">
    <property type="nucleotide sequence ID" value="NZ_CP042295.1"/>
</dbReference>
<evidence type="ECO:0000256" key="3">
    <source>
        <dbReference type="ARBA" id="ARBA00009409"/>
    </source>
</evidence>
<evidence type="ECO:0000259" key="18">
    <source>
        <dbReference type="PROSITE" id="PS51068"/>
    </source>
</evidence>
<dbReference type="SUPFAM" id="SSF81624">
    <property type="entry name" value="N-terminal domain of MutM-like DNA repair proteins"/>
    <property type="match status" value="1"/>
</dbReference>
<dbReference type="SMART" id="SM00898">
    <property type="entry name" value="Fapy_DNA_glyco"/>
    <property type="match status" value="1"/>
</dbReference>
<dbReference type="InterPro" id="IPR012319">
    <property type="entry name" value="FPG_cat"/>
</dbReference>
<dbReference type="EMBL" id="CP042295">
    <property type="protein sequence ID" value="QDY86691.1"/>
    <property type="molecule type" value="Genomic_DNA"/>
</dbReference>
<sequence length="286" mass="32876">MPEYPEVTIVRKGLESIVNNKTITDVIVISNKFIKNTTEENFINFLVNKNIAKVNNIGKFIEFVFHDNSRMISHLRMEGKYYTRDINLIKDGIREKHDYIIFILDKNVALAYNDTRMFGSFEIVEKNDQRSLYEIKNLAQLPGDVNVDELFNKLQRRTKSIKSILLDQSLVLGIGNIYADETLHREKVFPMTKCNLISKNKLQKILNTAQEIMDQSIQAGGSSVNTYKGVNGKIGTFQNKLFVYGRANSVCLQCNKENLVKVKLDFKDNGRGTTYCPRCQKEENVK</sequence>
<dbReference type="SUPFAM" id="SSF46946">
    <property type="entry name" value="S13-like H2TH domain"/>
    <property type="match status" value="1"/>
</dbReference>
<evidence type="ECO:0000313" key="20">
    <source>
        <dbReference type="Proteomes" id="UP000318927"/>
    </source>
</evidence>
<keyword evidence="6" id="KW-0227">DNA damage</keyword>
<keyword evidence="10" id="KW-0238">DNA-binding</keyword>
<dbReference type="PANTHER" id="PTHR22993:SF9">
    <property type="entry name" value="FORMAMIDOPYRIMIDINE-DNA GLYCOSYLASE"/>
    <property type="match status" value="1"/>
</dbReference>
<dbReference type="Pfam" id="PF06831">
    <property type="entry name" value="H2TH"/>
    <property type="match status" value="1"/>
</dbReference>
<keyword evidence="9" id="KW-0862">Zinc</keyword>